<evidence type="ECO:0000256" key="1">
    <source>
        <dbReference type="RuleBase" id="RU004549"/>
    </source>
</evidence>
<keyword evidence="1" id="KW-0804">Transcription</keyword>
<feature type="non-terminal residue" evidence="3">
    <location>
        <position position="110"/>
    </location>
</feature>
<proteinExistence type="evidence at transcript level"/>
<organism evidence="3">
    <name type="scientific">Avena sativa</name>
    <name type="common">Oat</name>
    <dbReference type="NCBI Taxonomy" id="4498"/>
    <lineage>
        <taxon>Eukaryota</taxon>
        <taxon>Viridiplantae</taxon>
        <taxon>Streptophyta</taxon>
        <taxon>Embryophyta</taxon>
        <taxon>Tracheophyta</taxon>
        <taxon>Spermatophyta</taxon>
        <taxon>Magnoliopsida</taxon>
        <taxon>Liliopsida</taxon>
        <taxon>Poales</taxon>
        <taxon>Poaceae</taxon>
        <taxon>BOP clade</taxon>
        <taxon>Pooideae</taxon>
        <taxon>Poodae</taxon>
        <taxon>Poeae</taxon>
        <taxon>Poeae Chloroplast Group 1 (Aveneae type)</taxon>
        <taxon>Aveninae</taxon>
        <taxon>Avena</taxon>
    </lineage>
</organism>
<comment type="similarity">
    <text evidence="1">Belongs to the Aux/IAA family.</text>
</comment>
<evidence type="ECO:0000313" key="3">
    <source>
        <dbReference type="EMBL" id="AAW55631.1"/>
    </source>
</evidence>
<feature type="non-terminal residue" evidence="3">
    <location>
        <position position="1"/>
    </location>
</feature>
<evidence type="ECO:0000259" key="2">
    <source>
        <dbReference type="Pfam" id="PF02309"/>
    </source>
</evidence>
<dbReference type="AlphaFoldDB" id="Q5I7F2"/>
<keyword evidence="1" id="KW-0539">Nucleus</keyword>
<dbReference type="GO" id="GO:0005634">
    <property type="term" value="C:nucleus"/>
    <property type="evidence" value="ECO:0007669"/>
    <property type="project" value="UniProtKB-SubCell"/>
</dbReference>
<keyword evidence="1" id="KW-0678">Repressor</keyword>
<sequence>GSVVGWPPVRNYRKNTLAASASKTKAGEEAQGGPHYVKVSMDGAPYPGRWTSRCIPATTTSPRRFRRCLAASSLVKAHCVSHQSRTGLLMVRLIPFKIKSTSLHMKTRTE</sequence>
<comment type="subunit">
    <text evidence="1">Homodimers and heterodimers.</text>
</comment>
<reference evidence="3" key="1">
    <citation type="journal article" date="2006" name="Plant Cell Environ.">
        <title>Changes in starch and inositol 1,4,5-trisphosphate levels and auxin transport are interrelated in graviresponding oat (Avena sativa) shoots.</title>
        <authorList>
            <person name="Yun H.S."/>
            <person name="Joo S.H."/>
            <person name="Kaufman P.B."/>
            <person name="Kim T.W."/>
            <person name="Kirakosyan A."/>
            <person name="Philosoph-Hadas S."/>
            <person name="Kim S.K."/>
            <person name="Chang S.C."/>
        </authorList>
    </citation>
    <scope>NUCLEOTIDE SEQUENCE</scope>
</reference>
<feature type="domain" description="AUX/IAA" evidence="2">
    <location>
        <begin position="2"/>
        <end position="46"/>
    </location>
</feature>
<comment type="function">
    <text evidence="1">Aux/IAA proteins are short-lived transcriptional factors that function as repressors of early auxin response genes at low auxin concentrations.</text>
</comment>
<comment type="subcellular location">
    <subcellularLocation>
        <location evidence="1">Nucleus</location>
    </subcellularLocation>
</comment>
<keyword evidence="1" id="KW-0927">Auxin signaling pathway</keyword>
<name>Q5I7F2_AVESA</name>
<accession>Q5I7F2</accession>
<dbReference type="Pfam" id="PF02309">
    <property type="entry name" value="AUX_IAA"/>
    <property type="match status" value="1"/>
</dbReference>
<keyword evidence="1" id="KW-0805">Transcription regulation</keyword>
<dbReference type="InterPro" id="IPR033389">
    <property type="entry name" value="AUX/IAA_dom"/>
</dbReference>
<dbReference type="EMBL" id="AY847063">
    <property type="protein sequence ID" value="AAW55631.1"/>
    <property type="molecule type" value="mRNA"/>
</dbReference>
<protein>
    <recommendedName>
        <fullName evidence="1">Auxin-responsive protein</fullName>
    </recommendedName>
</protein>
<dbReference type="GO" id="GO:0009734">
    <property type="term" value="P:auxin-activated signaling pathway"/>
    <property type="evidence" value="ECO:0007669"/>
    <property type="project" value="UniProtKB-UniRule"/>
</dbReference>